<proteinExistence type="predicted"/>
<sequence>MLNMSQKVDTTTLSSLAKVFPDEELKDAAYVKGSALLDESYSFQVAYRSAQLWKGVSVRVQSELAPYITLYEVGLAPSELPNHADHDEHCLRTAPGLYPDPLYPLSEAKVDVMAGQWRSVFVEVNLDDQVKPGTYEIKLSFEEQGQELGAAAFQLEVIGSKLPAQTLTHTEWFHADCLATYYKVDALSEEHWKLIRSFVRTAVEHGMNMILTPLFTLPLDTAVGGERPTVQLVGVEVTGQDQYGFDFSSLDRWIDMCIEEGVSYIEFSHLFTQWGVKHAPKIVATVNGEEKRIFGWDTDAMGEAYGQFLSQFLPQLKAYIVEKEIADRCYFHVSDEPSLEHLGNYEAASKRLREGLGDDVTFIDALSNIDFYERGIVEHPIPANDHITPFIEHGVDPLWTYYCVSQRQKVSNRFFCMPSARNRVLGIQMYKFNVKGFLHWGYNFWYTQFSTRAIDPYRVTDSGRAFPSGDPFLVYPGEDGPIGSLRLKVMREALQDMRALQLLEELAGREAAMALVEKQVDEPITFSSYPREAAWLLGLREAVNDAIKQSIHSHL</sequence>
<gene>
    <name evidence="2" type="ORF">SAMN06295960_3070</name>
</gene>
<accession>A0A1X7L7N7</accession>
<dbReference type="InterPro" id="IPR025150">
    <property type="entry name" value="GH123_cat"/>
</dbReference>
<organism evidence="2 3">
    <name type="scientific">Paenibacillus aquistagni</name>
    <dbReference type="NCBI Taxonomy" id="1852522"/>
    <lineage>
        <taxon>Bacteria</taxon>
        <taxon>Bacillati</taxon>
        <taxon>Bacillota</taxon>
        <taxon>Bacilli</taxon>
        <taxon>Bacillales</taxon>
        <taxon>Paenibacillaceae</taxon>
        <taxon>Paenibacillus</taxon>
    </lineage>
</organism>
<feature type="domain" description="Glycoside hydrolase 123 catalytic" evidence="1">
    <location>
        <begin position="172"/>
        <end position="503"/>
    </location>
</feature>
<dbReference type="Pfam" id="PF13320">
    <property type="entry name" value="GH123_cat"/>
    <property type="match status" value="1"/>
</dbReference>
<evidence type="ECO:0000259" key="1">
    <source>
        <dbReference type="Pfam" id="PF13320"/>
    </source>
</evidence>
<reference evidence="2 3" key="1">
    <citation type="submission" date="2017-04" db="EMBL/GenBank/DDBJ databases">
        <authorList>
            <person name="Afonso C.L."/>
            <person name="Miller P.J."/>
            <person name="Scott M.A."/>
            <person name="Spackman E."/>
            <person name="Goraichik I."/>
            <person name="Dimitrov K.M."/>
            <person name="Suarez D.L."/>
            <person name="Swayne D.E."/>
        </authorList>
    </citation>
    <scope>NUCLEOTIDE SEQUENCE [LARGE SCALE GENOMIC DNA]</scope>
    <source>
        <strain evidence="2 3">11</strain>
    </source>
</reference>
<dbReference type="Proteomes" id="UP000193834">
    <property type="component" value="Unassembled WGS sequence"/>
</dbReference>
<dbReference type="AlphaFoldDB" id="A0A1X7L7N7"/>
<protein>
    <recommendedName>
        <fullName evidence="1">Glycoside hydrolase 123 catalytic domain-containing protein</fullName>
    </recommendedName>
</protein>
<evidence type="ECO:0000313" key="3">
    <source>
        <dbReference type="Proteomes" id="UP000193834"/>
    </source>
</evidence>
<evidence type="ECO:0000313" key="2">
    <source>
        <dbReference type="EMBL" id="SMG49735.1"/>
    </source>
</evidence>
<dbReference type="EMBL" id="FXAZ01000004">
    <property type="protein sequence ID" value="SMG49735.1"/>
    <property type="molecule type" value="Genomic_DNA"/>
</dbReference>
<dbReference type="STRING" id="1852522.SAMN06295960_3070"/>
<keyword evidence="3" id="KW-1185">Reference proteome</keyword>
<name>A0A1X7L7N7_9BACL</name>
<dbReference type="RefSeq" id="WP_342351864.1">
    <property type="nucleotide sequence ID" value="NZ_FXAZ01000004.1"/>
</dbReference>